<reference evidence="1 2" key="1">
    <citation type="submission" date="2020-12" db="EMBL/GenBank/DDBJ databases">
        <authorList>
            <person name="Shan Y."/>
        </authorList>
    </citation>
    <scope>NUCLEOTIDE SEQUENCE [LARGE SCALE GENOMIC DNA]</scope>
    <source>
        <strain evidence="2">csc3.9</strain>
    </source>
</reference>
<evidence type="ECO:0008006" key="3">
    <source>
        <dbReference type="Google" id="ProtNLM"/>
    </source>
</evidence>
<dbReference type="RefSeq" id="WP_198570354.1">
    <property type="nucleotide sequence ID" value="NZ_CP066167.1"/>
</dbReference>
<sequence length="249" mass="28326">MLDSNTTMLVMGTGRGGTTIITAALGAHPDIAMLDEEYTGAVFHVTGGKIRGNKLCVPHQLEWTKHWRWWHRLYGLTGYQRKRKWYNLHPRSELSISDYIERAPLQPICILREPNAVINSVQKRARRSADIAIFRWCRYMEIVQQCLDEHDRHDNLLAPAILSFEGLVQQPEAVLRALCQQIGLPFHPVMLEAPQRNARYSQSGFDAKRTSQGDQPCYLSQIPAASLQLYERLLQKDLVHSVLASPAGD</sequence>
<dbReference type="KEGG" id="snan:I6N98_03100"/>
<dbReference type="EMBL" id="CP066167">
    <property type="protein sequence ID" value="QQD18868.1"/>
    <property type="molecule type" value="Genomic_DNA"/>
</dbReference>
<dbReference type="InterPro" id="IPR027417">
    <property type="entry name" value="P-loop_NTPase"/>
</dbReference>
<name>A0A7T4R1T5_9GAMM</name>
<keyword evidence="2" id="KW-1185">Reference proteome</keyword>
<accession>A0A7T4R1T5</accession>
<dbReference type="SUPFAM" id="SSF52540">
    <property type="entry name" value="P-loop containing nucleoside triphosphate hydrolases"/>
    <property type="match status" value="1"/>
</dbReference>
<dbReference type="AlphaFoldDB" id="A0A7T4R1T5"/>
<dbReference type="Gene3D" id="3.40.50.300">
    <property type="entry name" value="P-loop containing nucleotide triphosphate hydrolases"/>
    <property type="match status" value="1"/>
</dbReference>
<proteinExistence type="predicted"/>
<dbReference type="Proteomes" id="UP000596063">
    <property type="component" value="Chromosome"/>
</dbReference>
<organism evidence="1 2">
    <name type="scientific">Spongiibacter nanhainus</name>
    <dbReference type="NCBI Taxonomy" id="2794344"/>
    <lineage>
        <taxon>Bacteria</taxon>
        <taxon>Pseudomonadati</taxon>
        <taxon>Pseudomonadota</taxon>
        <taxon>Gammaproteobacteria</taxon>
        <taxon>Cellvibrionales</taxon>
        <taxon>Spongiibacteraceae</taxon>
        <taxon>Spongiibacter</taxon>
    </lineage>
</organism>
<evidence type="ECO:0000313" key="1">
    <source>
        <dbReference type="EMBL" id="QQD18868.1"/>
    </source>
</evidence>
<protein>
    <recommendedName>
        <fullName evidence="3">Sulfotransferase family protein</fullName>
    </recommendedName>
</protein>
<evidence type="ECO:0000313" key="2">
    <source>
        <dbReference type="Proteomes" id="UP000596063"/>
    </source>
</evidence>
<gene>
    <name evidence="1" type="ORF">I6N98_03100</name>
</gene>